<feature type="region of interest" description="Disordered" evidence="1">
    <location>
        <begin position="22"/>
        <end position="56"/>
    </location>
</feature>
<keyword evidence="4" id="KW-1185">Reference proteome</keyword>
<accession>A0ABR3XF88</accession>
<evidence type="ECO:0000313" key="3">
    <source>
        <dbReference type="EMBL" id="KAL1874614.1"/>
    </source>
</evidence>
<evidence type="ECO:0000313" key="4">
    <source>
        <dbReference type="Proteomes" id="UP001583193"/>
    </source>
</evidence>
<proteinExistence type="predicted"/>
<dbReference type="Proteomes" id="UP001583193">
    <property type="component" value="Unassembled WGS sequence"/>
</dbReference>
<dbReference type="EMBL" id="JAVDPF010000019">
    <property type="protein sequence ID" value="KAL1874614.1"/>
    <property type="molecule type" value="Genomic_DNA"/>
</dbReference>
<sequence length="219" mass="24982">MVLGIVMMTTMIPTIVGLNEATNGARDEQRRKNNNEDKGGGNDRQNNQRKGNSRKQRFHLQVTCSDDSGSQEMRQQVHNAKVYVKTDGKIYISKHPSADMDLFNGGFYTHPSFPPDNTAGFVTISPEKPPILRWVFLDADTHQMRWGSRPDSQGHICGPFDWTNDEERITLEGWEGWLAVQLPEDERESGIWRLYFDRDDNGAQLPAGSRGLEICMRRE</sequence>
<keyword evidence="2" id="KW-0732">Signal</keyword>
<dbReference type="PANTHER" id="PTHR38049">
    <property type="entry name" value="RICIN B LECTIN DOMAIN-CONTAINING PROTEIN"/>
    <property type="match status" value="1"/>
</dbReference>
<feature type="signal peptide" evidence="2">
    <location>
        <begin position="1"/>
        <end position="17"/>
    </location>
</feature>
<organism evidence="3 4">
    <name type="scientific">Paecilomyces lecythidis</name>
    <dbReference type="NCBI Taxonomy" id="3004212"/>
    <lineage>
        <taxon>Eukaryota</taxon>
        <taxon>Fungi</taxon>
        <taxon>Dikarya</taxon>
        <taxon>Ascomycota</taxon>
        <taxon>Pezizomycotina</taxon>
        <taxon>Eurotiomycetes</taxon>
        <taxon>Eurotiomycetidae</taxon>
        <taxon>Eurotiales</taxon>
        <taxon>Thermoascaceae</taxon>
        <taxon>Paecilomyces</taxon>
    </lineage>
</organism>
<feature type="compositionally biased region" description="Basic and acidic residues" evidence="1">
    <location>
        <begin position="25"/>
        <end position="41"/>
    </location>
</feature>
<gene>
    <name evidence="3" type="ORF">Plec18167_005846</name>
</gene>
<dbReference type="PANTHER" id="PTHR38049:SF2">
    <property type="entry name" value="RICIN B LECTIN DOMAIN-CONTAINING PROTEIN"/>
    <property type="match status" value="1"/>
</dbReference>
<feature type="chain" id="PRO_5045084273" evidence="2">
    <location>
        <begin position="18"/>
        <end position="219"/>
    </location>
</feature>
<protein>
    <submittedName>
        <fullName evidence="3">Uncharacterized protein</fullName>
    </submittedName>
</protein>
<evidence type="ECO:0000256" key="1">
    <source>
        <dbReference type="SAM" id="MobiDB-lite"/>
    </source>
</evidence>
<name>A0ABR3XF88_9EURO</name>
<evidence type="ECO:0000256" key="2">
    <source>
        <dbReference type="SAM" id="SignalP"/>
    </source>
</evidence>
<comment type="caution">
    <text evidence="3">The sequence shown here is derived from an EMBL/GenBank/DDBJ whole genome shotgun (WGS) entry which is preliminary data.</text>
</comment>
<reference evidence="3 4" key="1">
    <citation type="journal article" date="2024" name="IMA Fungus">
        <title>IMA Genome - F19 : A genome assembly and annotation guide to empower mycologists, including annotated draft genome sequences of Ceratocystis pirilliformis, Diaporthe australafricana, Fusarium ophioides, Paecilomyces lecythidis, and Sporothrix stenoceras.</title>
        <authorList>
            <person name="Aylward J."/>
            <person name="Wilson A.M."/>
            <person name="Visagie C.M."/>
            <person name="Spraker J."/>
            <person name="Barnes I."/>
            <person name="Buitendag C."/>
            <person name="Ceriani C."/>
            <person name="Del Mar Angel L."/>
            <person name="du Plessis D."/>
            <person name="Fuchs T."/>
            <person name="Gasser K."/>
            <person name="Kramer D."/>
            <person name="Li W."/>
            <person name="Munsamy K."/>
            <person name="Piso A."/>
            <person name="Price J.L."/>
            <person name="Sonnekus B."/>
            <person name="Thomas C."/>
            <person name="van der Nest A."/>
            <person name="van Dijk A."/>
            <person name="van Heerden A."/>
            <person name="van Vuuren N."/>
            <person name="Yilmaz N."/>
            <person name="Duong T.A."/>
            <person name="van der Merwe N.A."/>
            <person name="Wingfield M.J."/>
            <person name="Wingfield B.D."/>
        </authorList>
    </citation>
    <scope>NUCLEOTIDE SEQUENCE [LARGE SCALE GENOMIC DNA]</scope>
    <source>
        <strain evidence="3 4">CMW 18167</strain>
    </source>
</reference>